<organism evidence="1 2">
    <name type="scientific">Micavibrio aeruginosavorus</name>
    <dbReference type="NCBI Taxonomy" id="349221"/>
    <lineage>
        <taxon>Bacteria</taxon>
        <taxon>Pseudomonadati</taxon>
        <taxon>Bdellovibrionota</taxon>
        <taxon>Bdellovibrionia</taxon>
        <taxon>Bdellovibrionales</taxon>
        <taxon>Pseudobdellovibrionaceae</taxon>
        <taxon>Micavibrio</taxon>
    </lineage>
</organism>
<protein>
    <submittedName>
        <fullName evidence="1">Uncharacterized protein</fullName>
    </submittedName>
</protein>
<dbReference type="AlphaFoldDB" id="A0A7T5UGG3"/>
<name>A0A7T5UGG3_9BACT</name>
<evidence type="ECO:0000313" key="1">
    <source>
        <dbReference type="EMBL" id="QQG36244.1"/>
    </source>
</evidence>
<proteinExistence type="predicted"/>
<evidence type="ECO:0000313" key="2">
    <source>
        <dbReference type="Proteomes" id="UP000595362"/>
    </source>
</evidence>
<reference evidence="1 2" key="1">
    <citation type="submission" date="2020-07" db="EMBL/GenBank/DDBJ databases">
        <title>Huge and variable diversity of episymbiotic CPR bacteria and DPANN archaea in groundwater ecosystems.</title>
        <authorList>
            <person name="He C.Y."/>
            <person name="Keren R."/>
            <person name="Whittaker M."/>
            <person name="Farag I.F."/>
            <person name="Doudna J."/>
            <person name="Cate J.H.D."/>
            <person name="Banfield J.F."/>
        </authorList>
    </citation>
    <scope>NUCLEOTIDE SEQUENCE [LARGE SCALE GENOMIC DNA]</scope>
    <source>
        <strain evidence="1">NC_groundwater_70_Ag_B-0.1um_54_66</strain>
    </source>
</reference>
<gene>
    <name evidence="1" type="ORF">HYS17_00170</name>
</gene>
<sequence>MERDLLLKRDQMIAGLHDQLAGAAFAAATTMPYDTAPLQSMLRDMASEYGHDADTQGHIMLALEDLLEYCSMRNIRQLSALLAQTLAERKGQTAGGSESRGYEAFENKLASYWRLLLMNDDQLARDQKYREIESVCAHTISFPLRQQADAARSALAGFSGSAFRPPFF</sequence>
<dbReference type="Proteomes" id="UP000595362">
    <property type="component" value="Chromosome"/>
</dbReference>
<dbReference type="EMBL" id="CP066681">
    <property type="protein sequence ID" value="QQG36244.1"/>
    <property type="molecule type" value="Genomic_DNA"/>
</dbReference>
<accession>A0A7T5UGG3</accession>